<dbReference type="Gene3D" id="2.130.10.10">
    <property type="entry name" value="YVTN repeat-like/Quinoprotein amine dehydrogenase"/>
    <property type="match status" value="1"/>
</dbReference>
<feature type="repeat" description="WD" evidence="7">
    <location>
        <begin position="721"/>
        <end position="753"/>
    </location>
</feature>
<accession>A0A1I8GGZ5</accession>
<dbReference type="PROSITE" id="PS50294">
    <property type="entry name" value="WD_REPEATS_REGION"/>
    <property type="match status" value="2"/>
</dbReference>
<dbReference type="InterPro" id="IPR015943">
    <property type="entry name" value="WD40/YVTN_repeat-like_dom_sf"/>
</dbReference>
<evidence type="ECO:0000313" key="9">
    <source>
        <dbReference type="Proteomes" id="UP000095280"/>
    </source>
</evidence>
<evidence type="ECO:0000256" key="4">
    <source>
        <dbReference type="ARBA" id="ARBA00023187"/>
    </source>
</evidence>
<reference evidence="10" key="1">
    <citation type="submission" date="2016-11" db="UniProtKB">
        <authorList>
            <consortium name="WormBaseParasite"/>
        </authorList>
    </citation>
    <scope>IDENTIFICATION</scope>
</reference>
<organism evidence="9 10">
    <name type="scientific">Macrostomum lignano</name>
    <dbReference type="NCBI Taxonomy" id="282301"/>
    <lineage>
        <taxon>Eukaryota</taxon>
        <taxon>Metazoa</taxon>
        <taxon>Spiralia</taxon>
        <taxon>Lophotrochozoa</taxon>
        <taxon>Platyhelminthes</taxon>
        <taxon>Rhabditophora</taxon>
        <taxon>Macrostomorpha</taxon>
        <taxon>Macrostomida</taxon>
        <taxon>Macrostomidae</taxon>
        <taxon>Macrostomum</taxon>
    </lineage>
</organism>
<dbReference type="PANTHER" id="PTHR19877:SF13">
    <property type="entry name" value="SERINE-THREONINE KINASE RECEPTOR-ASSOCIATED PROTEIN"/>
    <property type="match status" value="1"/>
</dbReference>
<evidence type="ECO:0000256" key="2">
    <source>
        <dbReference type="ARBA" id="ARBA00022664"/>
    </source>
</evidence>
<keyword evidence="8" id="KW-0472">Membrane</keyword>
<dbReference type="GO" id="GO:0003723">
    <property type="term" value="F:RNA binding"/>
    <property type="evidence" value="ECO:0007669"/>
    <property type="project" value="TreeGrafter"/>
</dbReference>
<dbReference type="AlphaFoldDB" id="A0A1I8GGZ5"/>
<comment type="similarity">
    <text evidence="5">Belongs to the WD repeat STRAP family.</text>
</comment>
<dbReference type="PANTHER" id="PTHR19877">
    <property type="entry name" value="EUKARYOTIC TRANSLATION INITIATION FACTOR 3 SUBUNIT I"/>
    <property type="match status" value="1"/>
</dbReference>
<dbReference type="WBParaSite" id="maker-uti_cns_0001835-snap-gene-0.4-mRNA-1">
    <property type="protein sequence ID" value="maker-uti_cns_0001835-snap-gene-0.4-mRNA-1"/>
    <property type="gene ID" value="maker-uti_cns_0001835-snap-gene-0.4"/>
</dbReference>
<evidence type="ECO:0000256" key="7">
    <source>
        <dbReference type="PROSITE-ProRule" id="PRU00221"/>
    </source>
</evidence>
<evidence type="ECO:0000256" key="5">
    <source>
        <dbReference type="ARBA" id="ARBA00038394"/>
    </source>
</evidence>
<keyword evidence="3" id="KW-0677">Repeat</keyword>
<dbReference type="InterPro" id="IPR036322">
    <property type="entry name" value="WD40_repeat_dom_sf"/>
</dbReference>
<sequence>LQLGISPFEEVAEVPGSRKKQVDRTAHVSSWPKFCAHVGELSSSGLGELGQFVLLVVRTKMNQMNDSGGGHGLRPWYSRNMPKASLAMRLTRRLNKAISRFNITMLTSPMNKNIISFTGASKQLIECIHGDVEHPRVQLLQPSMFSTGLGAQLLNFWTQQNKKTNASRNQFELSTLKQIVKCRVTEYIFEAALVHRSFQLLRGDNADCKEQNRLESAVLPVDVALAAHFLSLRQQGQLVASSGSNVQAAVASRIMLHCQLQRRLALPIQDLQASVSEGVNYLKNDSIVHGVVASRDVSAAVTSGFIVLSQVSFDKNCAAKWSDVVPLRSALDKQLAPSRAFKSCNSAAPSSLIAAYREVSQSQGSNVSEALLKLLSRGFRPNQSNADSVTLLVLFKQVAAKLFPVNDGIAHRLQTAGHLGDFSRVTIEATLIGEYTVDYFILLILLMLLLLALSLNLTLFWALIRGRVRDGAFDGLTFDGLTFDGLTFDGLTFDDGQSQLLQGDTGDWIGTLSGHKGAVWSAVLNSDSSRVATGAADFSAKLWDGFTGDPLHSFEHKHIVKCVDFDAQCGRLLTGSNERLLRLFDLSNYDLPPIELPGHAKSLRAAIFLNEYLVASAADDKRFVVRDVRCSDGESAVLDRELSGCPSDLQLRLDDSRLLLCCGSQVSIWDSDRLVELSSHSLPCQIYSAALHPSEPVFVCGGEDFVLYKCSAEDGSVLESHKGHFGPVHCVRYSPDGHLYASGSEDGTLRLWQHKIGENYGLLPPVHWSPRHLRQPFQLLRQTNCLLARPTMWQSSRRPQRRQRSWLMSQRRRLTKLAARSRRLSHPETTCWTADAAATAACDGSKSGGGLWRLPWILHLNNAPRVLPAPNATPGFAGLDNAVAADGRERDAGPDLRLLNASLFIIVRPSHKLHINGPQSVAIRTNKVQAAVHPVVNDILPIETALIFKVLLKGVINIVLDRSPALLAVDAVVKPRRVNHSQAKFDAFLVQFNVALLNLGCLVNPLGDAAQFAVLVQVLLEQAVNKGALAQSALANHHQGEIEALLNRFAVHLVGQVGKAQLYPAVVAA</sequence>
<feature type="repeat" description="WD" evidence="7">
    <location>
        <begin position="512"/>
        <end position="553"/>
    </location>
</feature>
<proteinExistence type="inferred from homology"/>
<dbReference type="Pfam" id="PF00400">
    <property type="entry name" value="WD40"/>
    <property type="match status" value="3"/>
</dbReference>
<protein>
    <recommendedName>
        <fullName evidence="6">Serine-threonine kinase receptor-associated protein</fullName>
    </recommendedName>
</protein>
<feature type="transmembrane region" description="Helical" evidence="8">
    <location>
        <begin position="439"/>
        <end position="464"/>
    </location>
</feature>
<evidence type="ECO:0000256" key="8">
    <source>
        <dbReference type="SAM" id="Phobius"/>
    </source>
</evidence>
<keyword evidence="9" id="KW-1185">Reference proteome</keyword>
<keyword evidence="2" id="KW-0507">mRNA processing</keyword>
<keyword evidence="1 7" id="KW-0853">WD repeat</keyword>
<dbReference type="SMART" id="SM00320">
    <property type="entry name" value="WD40"/>
    <property type="match status" value="5"/>
</dbReference>
<dbReference type="PROSITE" id="PS50082">
    <property type="entry name" value="WD_REPEATS_2"/>
    <property type="match status" value="2"/>
</dbReference>
<dbReference type="Proteomes" id="UP000095280">
    <property type="component" value="Unplaced"/>
</dbReference>
<evidence type="ECO:0000256" key="6">
    <source>
        <dbReference type="ARBA" id="ARBA00040390"/>
    </source>
</evidence>
<evidence type="ECO:0000256" key="1">
    <source>
        <dbReference type="ARBA" id="ARBA00022574"/>
    </source>
</evidence>
<dbReference type="InterPro" id="IPR001680">
    <property type="entry name" value="WD40_rpt"/>
</dbReference>
<evidence type="ECO:0000313" key="10">
    <source>
        <dbReference type="WBParaSite" id="maker-uti_cns_0001835-snap-gene-0.4-mRNA-1"/>
    </source>
</evidence>
<keyword evidence="8" id="KW-1133">Transmembrane helix</keyword>
<keyword evidence="4" id="KW-0508">mRNA splicing</keyword>
<evidence type="ECO:0000256" key="3">
    <source>
        <dbReference type="ARBA" id="ARBA00022737"/>
    </source>
</evidence>
<dbReference type="GO" id="GO:0000387">
    <property type="term" value="P:spliceosomal snRNP assembly"/>
    <property type="evidence" value="ECO:0007669"/>
    <property type="project" value="TreeGrafter"/>
</dbReference>
<keyword evidence="8" id="KW-0812">Transmembrane</keyword>
<name>A0A1I8GGZ5_9PLAT</name>
<dbReference type="GO" id="GO:0032797">
    <property type="term" value="C:SMN complex"/>
    <property type="evidence" value="ECO:0007669"/>
    <property type="project" value="TreeGrafter"/>
</dbReference>
<dbReference type="SUPFAM" id="SSF50978">
    <property type="entry name" value="WD40 repeat-like"/>
    <property type="match status" value="1"/>
</dbReference>